<protein>
    <submittedName>
        <fullName evidence="1">Uncharacterized protein</fullName>
    </submittedName>
</protein>
<organism evidence="1 2">
    <name type="scientific">Pseudolabrys taiwanensis</name>
    <dbReference type="NCBI Taxonomy" id="331696"/>
    <lineage>
        <taxon>Bacteria</taxon>
        <taxon>Pseudomonadati</taxon>
        <taxon>Pseudomonadota</taxon>
        <taxon>Alphaproteobacteria</taxon>
        <taxon>Hyphomicrobiales</taxon>
        <taxon>Xanthobacteraceae</taxon>
        <taxon>Pseudolabrys</taxon>
    </lineage>
</organism>
<proteinExistence type="predicted"/>
<evidence type="ECO:0000313" key="1">
    <source>
        <dbReference type="EMBL" id="AXK81554.1"/>
    </source>
</evidence>
<reference evidence="1 2" key="1">
    <citation type="submission" date="2018-07" db="EMBL/GenBank/DDBJ databases">
        <authorList>
            <person name="Quirk P.G."/>
            <person name="Krulwich T.A."/>
        </authorList>
    </citation>
    <scope>NUCLEOTIDE SEQUENCE [LARGE SCALE GENOMIC DNA]</scope>
    <source>
        <strain evidence="1 2">CC-BB4</strain>
    </source>
</reference>
<dbReference type="KEGG" id="ptaw:DW352_14135"/>
<sequence>MSNAYIVEVQSETAGIVVRDGRQYRFFASDRRFDALEGRDFNSLRAAEAAARDHAAKRRNSTRPNG</sequence>
<evidence type="ECO:0000313" key="2">
    <source>
        <dbReference type="Proteomes" id="UP000254889"/>
    </source>
</evidence>
<gene>
    <name evidence="1" type="ORF">DW352_14135</name>
</gene>
<name>A0A345ZXA7_9HYPH</name>
<dbReference type="OrthoDB" id="8127484at2"/>
<dbReference type="RefSeq" id="WP_115691933.1">
    <property type="nucleotide sequence ID" value="NZ_CP031417.1"/>
</dbReference>
<dbReference type="EMBL" id="CP031417">
    <property type="protein sequence ID" value="AXK81554.1"/>
    <property type="molecule type" value="Genomic_DNA"/>
</dbReference>
<keyword evidence="2" id="KW-1185">Reference proteome</keyword>
<dbReference type="AlphaFoldDB" id="A0A345ZXA7"/>
<accession>A0A345ZXA7</accession>
<dbReference type="Proteomes" id="UP000254889">
    <property type="component" value="Chromosome"/>
</dbReference>